<feature type="non-terminal residue" evidence="1">
    <location>
        <position position="1"/>
    </location>
</feature>
<evidence type="ECO:0000313" key="2">
    <source>
        <dbReference type="Proteomes" id="UP000783287"/>
    </source>
</evidence>
<sequence length="82" mass="9359">SIKDVETNATLVKHLRDHTNHPIIIVFAETPEDAQTLYDVGSSYVVLPHFIGAESTASFIRRVGYSKKSFTRKREQILKEWA</sequence>
<dbReference type="EMBL" id="JAGQLK010000230">
    <property type="protein sequence ID" value="MCA9384055.1"/>
    <property type="molecule type" value="Genomic_DNA"/>
</dbReference>
<dbReference type="SUPFAM" id="SSF51735">
    <property type="entry name" value="NAD(P)-binding Rossmann-fold domains"/>
    <property type="match status" value="1"/>
</dbReference>
<comment type="caution">
    <text evidence="1">The sequence shown here is derived from an EMBL/GenBank/DDBJ whole genome shotgun (WGS) entry which is preliminary data.</text>
</comment>
<accession>A0A955L6R2</accession>
<evidence type="ECO:0000313" key="1">
    <source>
        <dbReference type="EMBL" id="MCA9384055.1"/>
    </source>
</evidence>
<gene>
    <name evidence="1" type="ORF">KC909_06870</name>
</gene>
<reference evidence="1" key="2">
    <citation type="journal article" date="2021" name="Microbiome">
        <title>Successional dynamics and alternative stable states in a saline activated sludge microbial community over 9 years.</title>
        <authorList>
            <person name="Wang Y."/>
            <person name="Ye J."/>
            <person name="Ju F."/>
            <person name="Liu L."/>
            <person name="Boyd J.A."/>
            <person name="Deng Y."/>
            <person name="Parks D.H."/>
            <person name="Jiang X."/>
            <person name="Yin X."/>
            <person name="Woodcroft B.J."/>
            <person name="Tyson G.W."/>
            <person name="Hugenholtz P."/>
            <person name="Polz M.F."/>
            <person name="Zhang T."/>
        </authorList>
    </citation>
    <scope>NUCLEOTIDE SEQUENCE</scope>
    <source>
        <strain evidence="1">HKST-UBA14</strain>
    </source>
</reference>
<dbReference type="Gene3D" id="3.40.50.720">
    <property type="entry name" value="NAD(P)-binding Rossmann-like Domain"/>
    <property type="match status" value="1"/>
</dbReference>
<dbReference type="AlphaFoldDB" id="A0A955L6R2"/>
<proteinExistence type="predicted"/>
<name>A0A955L6R2_9BACT</name>
<dbReference type="InterPro" id="IPR036291">
    <property type="entry name" value="NAD(P)-bd_dom_sf"/>
</dbReference>
<protein>
    <submittedName>
        <fullName evidence="1">Uncharacterized protein</fullName>
    </submittedName>
</protein>
<organism evidence="1 2">
    <name type="scientific">Candidatus Dojkabacteria bacterium</name>
    <dbReference type="NCBI Taxonomy" id="2099670"/>
    <lineage>
        <taxon>Bacteria</taxon>
        <taxon>Candidatus Dojkabacteria</taxon>
    </lineage>
</organism>
<reference evidence="1" key="1">
    <citation type="submission" date="2020-04" db="EMBL/GenBank/DDBJ databases">
        <authorList>
            <person name="Zhang T."/>
        </authorList>
    </citation>
    <scope>NUCLEOTIDE SEQUENCE</scope>
    <source>
        <strain evidence="1">HKST-UBA14</strain>
    </source>
</reference>
<dbReference type="Proteomes" id="UP000783287">
    <property type="component" value="Unassembled WGS sequence"/>
</dbReference>